<dbReference type="PANTHER" id="PTHR43046">
    <property type="entry name" value="GDP-MANNOSE MANNOSYL HYDROLASE"/>
    <property type="match status" value="1"/>
</dbReference>
<reference evidence="6 7" key="1">
    <citation type="submission" date="2017-02" db="EMBL/GenBank/DDBJ databases">
        <title>Genome sequence of the nitrite-oxidizing bacterium Nitrobacter vulgaris strain Ab1.</title>
        <authorList>
            <person name="Mellbye B.L."/>
            <person name="Davis E.W."/>
            <person name="Spieck E."/>
            <person name="Chang J.H."/>
            <person name="Bottomley P.J."/>
            <person name="Sayavedra-Soto L.A."/>
        </authorList>
    </citation>
    <scope>NUCLEOTIDE SEQUENCE [LARGE SCALE GENOMIC DNA]</scope>
    <source>
        <strain evidence="6 7">Ab1</strain>
    </source>
</reference>
<dbReference type="CDD" id="cd04685">
    <property type="entry name" value="NUDIX_Hydrolase"/>
    <property type="match status" value="1"/>
</dbReference>
<dbReference type="AlphaFoldDB" id="A0A1V4HW36"/>
<evidence type="ECO:0000256" key="4">
    <source>
        <dbReference type="RuleBase" id="RU003476"/>
    </source>
</evidence>
<evidence type="ECO:0000313" key="6">
    <source>
        <dbReference type="EMBL" id="OPH81770.1"/>
    </source>
</evidence>
<dbReference type="EMBL" id="MWPQ01000055">
    <property type="protein sequence ID" value="OPH81770.1"/>
    <property type="molecule type" value="Genomic_DNA"/>
</dbReference>
<feature type="domain" description="Nudix hydrolase" evidence="5">
    <location>
        <begin position="1"/>
        <end position="147"/>
    </location>
</feature>
<proteinExistence type="inferred from homology"/>
<dbReference type="PRINTS" id="PR00502">
    <property type="entry name" value="NUDIXFAMILY"/>
</dbReference>
<gene>
    <name evidence="6" type="ORF">B2M20_15845</name>
</gene>
<keyword evidence="3" id="KW-0460">Magnesium</keyword>
<dbReference type="SUPFAM" id="SSF55811">
    <property type="entry name" value="Nudix"/>
    <property type="match status" value="1"/>
</dbReference>
<comment type="caution">
    <text evidence="6">The sequence shown here is derived from an EMBL/GenBank/DDBJ whole genome shotgun (WGS) entry which is preliminary data.</text>
</comment>
<dbReference type="Pfam" id="PF00293">
    <property type="entry name" value="NUDIX"/>
    <property type="match status" value="1"/>
</dbReference>
<dbReference type="OrthoDB" id="9761969at2"/>
<dbReference type="InterPro" id="IPR020476">
    <property type="entry name" value="Nudix_hydrolase"/>
</dbReference>
<dbReference type="PROSITE" id="PS00893">
    <property type="entry name" value="NUDIX_BOX"/>
    <property type="match status" value="1"/>
</dbReference>
<dbReference type="InterPro" id="IPR020084">
    <property type="entry name" value="NUDIX_hydrolase_CS"/>
</dbReference>
<keyword evidence="2 4" id="KW-0378">Hydrolase</keyword>
<dbReference type="Proteomes" id="UP000189940">
    <property type="component" value="Unassembled WGS sequence"/>
</dbReference>
<dbReference type="PROSITE" id="PS51462">
    <property type="entry name" value="NUDIX"/>
    <property type="match status" value="1"/>
</dbReference>
<evidence type="ECO:0000256" key="2">
    <source>
        <dbReference type="ARBA" id="ARBA00022801"/>
    </source>
</evidence>
<name>A0A1V4HW36_NITVU</name>
<dbReference type="GO" id="GO:0016787">
    <property type="term" value="F:hydrolase activity"/>
    <property type="evidence" value="ECO:0007669"/>
    <property type="project" value="UniProtKB-KW"/>
</dbReference>
<evidence type="ECO:0000259" key="5">
    <source>
        <dbReference type="PROSITE" id="PS51462"/>
    </source>
</evidence>
<dbReference type="InterPro" id="IPR000086">
    <property type="entry name" value="NUDIX_hydrolase_dom"/>
</dbReference>
<dbReference type="STRING" id="29421.B2M20_15845"/>
<protein>
    <submittedName>
        <fullName evidence="6">DNA mismatch repair protein MutT</fullName>
    </submittedName>
</protein>
<keyword evidence="7" id="KW-1185">Reference proteome</keyword>
<comment type="cofactor">
    <cofactor evidence="1">
        <name>Mg(2+)</name>
        <dbReference type="ChEBI" id="CHEBI:18420"/>
    </cofactor>
</comment>
<sequence>MRLRPAARLLLLGPDERLLLFRFAHKDSASADRSFWATPGGAVDDGETFEQAAIRELWEETGLCVASVGSEIAQRQFVLELIGGERVMADERFFLVRTGYHAVSSGAWTELEREVMAEYRWWSRAELARPTEQVFPEDILDMLATAAS</sequence>
<evidence type="ECO:0000256" key="1">
    <source>
        <dbReference type="ARBA" id="ARBA00001946"/>
    </source>
</evidence>
<comment type="similarity">
    <text evidence="4">Belongs to the Nudix hydrolase family.</text>
</comment>
<evidence type="ECO:0000256" key="3">
    <source>
        <dbReference type="ARBA" id="ARBA00022842"/>
    </source>
</evidence>
<evidence type="ECO:0000313" key="7">
    <source>
        <dbReference type="Proteomes" id="UP000189940"/>
    </source>
</evidence>
<dbReference type="Gene3D" id="3.90.79.10">
    <property type="entry name" value="Nucleoside Triphosphate Pyrophosphohydrolase"/>
    <property type="match status" value="1"/>
</dbReference>
<accession>A0A1V4HW36</accession>
<organism evidence="6 7">
    <name type="scientific">Nitrobacter vulgaris</name>
    <dbReference type="NCBI Taxonomy" id="29421"/>
    <lineage>
        <taxon>Bacteria</taxon>
        <taxon>Pseudomonadati</taxon>
        <taxon>Pseudomonadota</taxon>
        <taxon>Alphaproteobacteria</taxon>
        <taxon>Hyphomicrobiales</taxon>
        <taxon>Nitrobacteraceae</taxon>
        <taxon>Nitrobacter</taxon>
    </lineage>
</organism>
<dbReference type="InterPro" id="IPR015797">
    <property type="entry name" value="NUDIX_hydrolase-like_dom_sf"/>
</dbReference>
<dbReference type="PANTHER" id="PTHR43046:SF12">
    <property type="entry name" value="GDP-MANNOSE MANNOSYL HYDROLASE"/>
    <property type="match status" value="1"/>
</dbReference>